<feature type="transmembrane region" description="Helical" evidence="1">
    <location>
        <begin position="95"/>
        <end position="114"/>
    </location>
</feature>
<keyword evidence="3" id="KW-1185">Reference proteome</keyword>
<feature type="transmembrane region" description="Helical" evidence="1">
    <location>
        <begin position="210"/>
        <end position="234"/>
    </location>
</feature>
<keyword evidence="1" id="KW-1133">Transmembrane helix</keyword>
<evidence type="ECO:0000313" key="3">
    <source>
        <dbReference type="Proteomes" id="UP000023152"/>
    </source>
</evidence>
<gene>
    <name evidence="2" type="ORF">RFI_30007</name>
</gene>
<sequence length="280" mass="32818">MDIESQSRKPRKSGSKIIKLLIVIKMISGLVENIAAIYYQSKDDHSIFWIMYGFDVAMGIAGSLSMLCCCMEFFAVAFLETAQAILFMWTSDWHIHSIIFFGVINGVQIILQWIETLHENLNEEETEKNDLEKLVFCHYMLMKCFLPIMLGLNTLPYLYFNKDSYFRTNWFSACLAVTLWTTSLLFEYFEKFMRKMSQPREPKWPWSLTIAYILNFIWLISFWVLTYVLCILFVKNHSWTNLYEKIVTIYVVAAGSWCCCICCCQIFTGGICVIINRNVF</sequence>
<accession>X6M0L0</accession>
<keyword evidence="1" id="KW-0472">Membrane</keyword>
<comment type="caution">
    <text evidence="2">The sequence shown here is derived from an EMBL/GenBank/DDBJ whole genome shotgun (WGS) entry which is preliminary data.</text>
</comment>
<feature type="transmembrane region" description="Helical" evidence="1">
    <location>
        <begin position="246"/>
        <end position="275"/>
    </location>
</feature>
<feature type="transmembrane region" description="Helical" evidence="1">
    <location>
        <begin position="20"/>
        <end position="40"/>
    </location>
</feature>
<evidence type="ECO:0008006" key="4">
    <source>
        <dbReference type="Google" id="ProtNLM"/>
    </source>
</evidence>
<protein>
    <recommendedName>
        <fullName evidence="4">Transmembrane protein</fullName>
    </recommendedName>
</protein>
<feature type="transmembrane region" description="Helical" evidence="1">
    <location>
        <begin position="170"/>
        <end position="189"/>
    </location>
</feature>
<dbReference type="AlphaFoldDB" id="X6M0L0"/>
<evidence type="ECO:0000256" key="1">
    <source>
        <dbReference type="SAM" id="Phobius"/>
    </source>
</evidence>
<feature type="transmembrane region" description="Helical" evidence="1">
    <location>
        <begin position="135"/>
        <end position="158"/>
    </location>
</feature>
<reference evidence="2 3" key="1">
    <citation type="journal article" date="2013" name="Curr. Biol.">
        <title>The Genome of the Foraminiferan Reticulomyxa filosa.</title>
        <authorList>
            <person name="Glockner G."/>
            <person name="Hulsmann N."/>
            <person name="Schleicher M."/>
            <person name="Noegel A.A."/>
            <person name="Eichinger L."/>
            <person name="Gallinger C."/>
            <person name="Pawlowski J."/>
            <person name="Sierra R."/>
            <person name="Euteneuer U."/>
            <person name="Pillet L."/>
            <person name="Moustafa A."/>
            <person name="Platzer M."/>
            <person name="Groth M."/>
            <person name="Szafranski K."/>
            <person name="Schliwa M."/>
        </authorList>
    </citation>
    <scope>NUCLEOTIDE SEQUENCE [LARGE SCALE GENOMIC DNA]</scope>
</reference>
<organism evidence="2 3">
    <name type="scientific">Reticulomyxa filosa</name>
    <dbReference type="NCBI Taxonomy" id="46433"/>
    <lineage>
        <taxon>Eukaryota</taxon>
        <taxon>Sar</taxon>
        <taxon>Rhizaria</taxon>
        <taxon>Retaria</taxon>
        <taxon>Foraminifera</taxon>
        <taxon>Monothalamids</taxon>
        <taxon>Reticulomyxidae</taxon>
        <taxon>Reticulomyxa</taxon>
    </lineage>
</organism>
<evidence type="ECO:0000313" key="2">
    <source>
        <dbReference type="EMBL" id="ETO07384.1"/>
    </source>
</evidence>
<name>X6M0L0_RETFI</name>
<proteinExistence type="predicted"/>
<keyword evidence="1" id="KW-0812">Transmembrane</keyword>
<dbReference type="EMBL" id="ASPP01026205">
    <property type="protein sequence ID" value="ETO07384.1"/>
    <property type="molecule type" value="Genomic_DNA"/>
</dbReference>
<dbReference type="Proteomes" id="UP000023152">
    <property type="component" value="Unassembled WGS sequence"/>
</dbReference>